<feature type="region of interest" description="Disordered" evidence="1">
    <location>
        <begin position="153"/>
        <end position="172"/>
    </location>
</feature>
<reference evidence="3 4" key="1">
    <citation type="journal article" date="2018" name="BMC Genomics">
        <title>Genomic comparison of Trypanosoma conorhini and Trypanosoma rangeli to Trypanosoma cruzi strains of high and low virulence.</title>
        <authorList>
            <person name="Bradwell K.R."/>
            <person name="Koparde V.N."/>
            <person name="Matveyev A.V."/>
            <person name="Serrano M.G."/>
            <person name="Alves J.M."/>
            <person name="Parikh H."/>
            <person name="Huang B."/>
            <person name="Lee V."/>
            <person name="Espinosa-Alvarez O."/>
            <person name="Ortiz P.A."/>
            <person name="Costa-Martins A.G."/>
            <person name="Teixeira M.M."/>
            <person name="Buck G.A."/>
        </authorList>
    </citation>
    <scope>NUCLEOTIDE SEQUENCE [LARGE SCALE GENOMIC DNA]</scope>
    <source>
        <strain evidence="3 4">AM80</strain>
    </source>
</reference>
<dbReference type="OMA" id="RYANCYY"/>
<name>A0A422NZA1_TRYRA</name>
<dbReference type="RefSeq" id="XP_029241748.1">
    <property type="nucleotide sequence ID" value="XM_029378364.1"/>
</dbReference>
<dbReference type="Proteomes" id="UP000283634">
    <property type="component" value="Unassembled WGS sequence"/>
</dbReference>
<accession>A0A422NZA1</accession>
<dbReference type="GeneID" id="40325245"/>
<evidence type="ECO:0000313" key="3">
    <source>
        <dbReference type="EMBL" id="RNF10751.1"/>
    </source>
</evidence>
<proteinExistence type="predicted"/>
<evidence type="ECO:0000313" key="4">
    <source>
        <dbReference type="Proteomes" id="UP000283634"/>
    </source>
</evidence>
<dbReference type="AlphaFoldDB" id="A0A422NZA1"/>
<dbReference type="Pfam" id="PF00622">
    <property type="entry name" value="SPRY"/>
    <property type="match status" value="1"/>
</dbReference>
<protein>
    <recommendedName>
        <fullName evidence="2">SPRY domain-containing protein</fullName>
    </recommendedName>
</protein>
<evidence type="ECO:0000259" key="2">
    <source>
        <dbReference type="Pfam" id="PF00622"/>
    </source>
</evidence>
<dbReference type="VEuPathDB" id="TriTrypDB:TRSC58_06062"/>
<comment type="caution">
    <text evidence="3">The sequence shown here is derived from an EMBL/GenBank/DDBJ whole genome shotgun (WGS) entry which is preliminary data.</text>
</comment>
<dbReference type="InterPro" id="IPR003877">
    <property type="entry name" value="SPRY_dom"/>
</dbReference>
<dbReference type="Gene3D" id="2.60.120.920">
    <property type="match status" value="1"/>
</dbReference>
<dbReference type="EMBL" id="MKGL01000027">
    <property type="protein sequence ID" value="RNF10751.1"/>
    <property type="molecule type" value="Genomic_DNA"/>
</dbReference>
<feature type="compositionally biased region" description="Polar residues" evidence="1">
    <location>
        <begin position="40"/>
        <end position="51"/>
    </location>
</feature>
<sequence length="563" mass="61110">MAARLAEQQKERAEVSVQCEGLESEPRDTNHRLQHANPAVSKQPQPQHQRPFTSDLAALRSSFPRDEDGAGLCAAPEVLASSPNWDSSALLARGAWLQPVAAQSSHRDVSVGPVGRLDASLDTRLQTLVAEVESAVEAMLSARDHALRWSWREEEQPHQRRQRPNSVSPLTEKTFSEGNRLLAARCVVKLMEAVRLLDGVLQTVHPASFRAASTAGRGHEDGDGPVERLQRQQQTLRLLMQEMQEAKIPGRRCASAAAAFLCDPLIEPLAKAVVERLGVVLEHLQRGELFCRSHASGTADIDAVMVEGDDIAVFASSPPRPPLPAVDEDTEAAAAAAAADVNATRQLHLDGGGVGTTPRHTFGFMGGRLLVSNNGTRLQRMVLPGVVDTMTSSALGAVDHRSFLSLQHSAVPPCFEYTIRVGMYCDGLLMGFADRYLQLEGFGPARNSLRYANCYYLHLGRGTLFCPAQGIVDMPYRTFQRAAPATVMEGLTGSGDRDVSTISTFAAVRVGEEVNCSLDTVTHTIRFRRDGVDCGVAFARVSLTRALFPAFEVNSRGCTIEFV</sequence>
<feature type="domain" description="SPRY" evidence="2">
    <location>
        <begin position="510"/>
        <end position="561"/>
    </location>
</feature>
<dbReference type="InterPro" id="IPR043136">
    <property type="entry name" value="B30.2/SPRY_sf"/>
</dbReference>
<gene>
    <name evidence="3" type="ORF">TraAM80_01312</name>
</gene>
<dbReference type="OrthoDB" id="25503at2759"/>
<evidence type="ECO:0000256" key="1">
    <source>
        <dbReference type="SAM" id="MobiDB-lite"/>
    </source>
</evidence>
<dbReference type="SUPFAM" id="SSF49899">
    <property type="entry name" value="Concanavalin A-like lectins/glucanases"/>
    <property type="match status" value="1"/>
</dbReference>
<organism evidence="3 4">
    <name type="scientific">Trypanosoma rangeli</name>
    <dbReference type="NCBI Taxonomy" id="5698"/>
    <lineage>
        <taxon>Eukaryota</taxon>
        <taxon>Discoba</taxon>
        <taxon>Euglenozoa</taxon>
        <taxon>Kinetoplastea</taxon>
        <taxon>Metakinetoplastina</taxon>
        <taxon>Trypanosomatida</taxon>
        <taxon>Trypanosomatidae</taxon>
        <taxon>Trypanosoma</taxon>
        <taxon>Herpetosoma</taxon>
    </lineage>
</organism>
<dbReference type="InterPro" id="IPR013320">
    <property type="entry name" value="ConA-like_dom_sf"/>
</dbReference>
<keyword evidence="4" id="KW-1185">Reference proteome</keyword>
<feature type="region of interest" description="Disordered" evidence="1">
    <location>
        <begin position="1"/>
        <end position="51"/>
    </location>
</feature>